<dbReference type="InterPro" id="IPR004314">
    <property type="entry name" value="Neprosin"/>
</dbReference>
<sequence>MRPSYYPDELFGDGNKQSNFVSLTKDDITEPIIQLWHLNGRCPMGTVPIRRTKQEDIMKAKSVNSIVKQKRKSFSQLPLATTLLNSATHEDPKEFSLSQIWILGGPDSNFNTIEAGWIVYPYLFADNNTRLFTYWTSDAYQSTGCYNLYCSGVIQTNNVVALGGSIKPFSTYHGSQVEITILIWKDPNQEVWWLMYGTEIIGYWPTSLFQYLTDSASLIEWGGEVLNNKPNGQHTTTKMGSGHFAEEGYQGASYFRNLQVVDDSNNLRPPGVSSVTSEQPKCYNILLQNSNNWGDYFFYGGPGRNPNCP</sequence>
<dbReference type="PROSITE" id="PS52045">
    <property type="entry name" value="NEPROSIN_PEP_CD"/>
    <property type="match status" value="1"/>
</dbReference>
<dbReference type="AlphaFoldDB" id="A0ABD3B152"/>
<feature type="domain" description="Neprosin PEP catalytic" evidence="1">
    <location>
        <begin position="57"/>
        <end position="309"/>
    </location>
</feature>
<comment type="caution">
    <text evidence="2">The sequence shown here is derived from an EMBL/GenBank/DDBJ whole genome shotgun (WGS) entry which is preliminary data.</text>
</comment>
<dbReference type="EMBL" id="JBJUIK010000001">
    <property type="protein sequence ID" value="KAL3537239.1"/>
    <property type="molecule type" value="Genomic_DNA"/>
</dbReference>
<dbReference type="Proteomes" id="UP001630127">
    <property type="component" value="Unassembled WGS sequence"/>
</dbReference>
<dbReference type="InterPro" id="IPR053168">
    <property type="entry name" value="Glutamic_endopeptidase"/>
</dbReference>
<accession>A0ABD3B152</accession>
<evidence type="ECO:0000313" key="2">
    <source>
        <dbReference type="EMBL" id="KAL3537239.1"/>
    </source>
</evidence>
<dbReference type="PANTHER" id="PTHR31589">
    <property type="entry name" value="PROTEIN, PUTATIVE (DUF239)-RELATED-RELATED"/>
    <property type="match status" value="1"/>
</dbReference>
<dbReference type="Gene3D" id="3.90.1320.10">
    <property type="entry name" value="Outer-capsid protein sigma 3, large lobe"/>
    <property type="match status" value="1"/>
</dbReference>
<dbReference type="Pfam" id="PF14365">
    <property type="entry name" value="Neprosin_AP"/>
    <property type="match status" value="1"/>
</dbReference>
<evidence type="ECO:0000259" key="1">
    <source>
        <dbReference type="PROSITE" id="PS52045"/>
    </source>
</evidence>
<proteinExistence type="predicted"/>
<keyword evidence="3" id="KW-1185">Reference proteome</keyword>
<dbReference type="InterPro" id="IPR025521">
    <property type="entry name" value="Neprosin_propep"/>
</dbReference>
<reference evidence="2 3" key="1">
    <citation type="submission" date="2024-11" db="EMBL/GenBank/DDBJ databases">
        <title>A near-complete genome assembly of Cinchona calisaya.</title>
        <authorList>
            <person name="Lian D.C."/>
            <person name="Zhao X.W."/>
            <person name="Wei L."/>
        </authorList>
    </citation>
    <scope>NUCLEOTIDE SEQUENCE [LARGE SCALE GENOMIC DNA]</scope>
    <source>
        <tissue evidence="2">Nenye</tissue>
    </source>
</reference>
<gene>
    <name evidence="2" type="ORF">ACH5RR_000605</name>
</gene>
<evidence type="ECO:0000313" key="3">
    <source>
        <dbReference type="Proteomes" id="UP001630127"/>
    </source>
</evidence>
<dbReference type="Pfam" id="PF03080">
    <property type="entry name" value="Neprosin"/>
    <property type="match status" value="1"/>
</dbReference>
<name>A0ABD3B152_9GENT</name>
<dbReference type="PANTHER" id="PTHR31589:SF220">
    <property type="entry name" value="NEPROSIN DOMAIN-CONTAINING PROTEIN"/>
    <property type="match status" value="1"/>
</dbReference>
<organism evidence="2 3">
    <name type="scientific">Cinchona calisaya</name>
    <dbReference type="NCBI Taxonomy" id="153742"/>
    <lineage>
        <taxon>Eukaryota</taxon>
        <taxon>Viridiplantae</taxon>
        <taxon>Streptophyta</taxon>
        <taxon>Embryophyta</taxon>
        <taxon>Tracheophyta</taxon>
        <taxon>Spermatophyta</taxon>
        <taxon>Magnoliopsida</taxon>
        <taxon>eudicotyledons</taxon>
        <taxon>Gunneridae</taxon>
        <taxon>Pentapetalae</taxon>
        <taxon>asterids</taxon>
        <taxon>lamiids</taxon>
        <taxon>Gentianales</taxon>
        <taxon>Rubiaceae</taxon>
        <taxon>Cinchonoideae</taxon>
        <taxon>Cinchoneae</taxon>
        <taxon>Cinchona</taxon>
    </lineage>
</organism>
<protein>
    <recommendedName>
        <fullName evidence="1">Neprosin PEP catalytic domain-containing protein</fullName>
    </recommendedName>
</protein>